<proteinExistence type="predicted"/>
<dbReference type="Proteomes" id="UP000789901">
    <property type="component" value="Unassembled WGS sequence"/>
</dbReference>
<name>A0ABN7W5V4_GIGMA</name>
<keyword evidence="2" id="KW-1185">Reference proteome</keyword>
<protein>
    <submittedName>
        <fullName evidence="1">27307_t:CDS:1</fullName>
    </submittedName>
</protein>
<comment type="caution">
    <text evidence="1">The sequence shown here is derived from an EMBL/GenBank/DDBJ whole genome shotgun (WGS) entry which is preliminary data.</text>
</comment>
<accession>A0ABN7W5V4</accession>
<feature type="non-terminal residue" evidence="1">
    <location>
        <position position="1"/>
    </location>
</feature>
<gene>
    <name evidence="1" type="ORF">GMARGA_LOCUS26830</name>
</gene>
<evidence type="ECO:0000313" key="1">
    <source>
        <dbReference type="EMBL" id="CAG8817533.1"/>
    </source>
</evidence>
<dbReference type="EMBL" id="CAJVQB010031864">
    <property type="protein sequence ID" value="CAG8817533.1"/>
    <property type="molecule type" value="Genomic_DNA"/>
</dbReference>
<evidence type="ECO:0000313" key="2">
    <source>
        <dbReference type="Proteomes" id="UP000789901"/>
    </source>
</evidence>
<sequence length="195" mass="22704">YPISDSYIVETKVSKQSLKYETRYVSNLKVHYTITWKKGHAKWSVSSMKSSIVVVNTFLQKINQKPSTKLFGSCLFGFDIELLYYTYLQIACIKFKNSNFTTQARLDAIVYVYDEALLDRDGYKSLVAVVPTLFCEYLIANYRNKINKLMNIWIRIKIFNINKEIDDQFSIDSSEYTSNILVNNSEIENGPFVLF</sequence>
<reference evidence="1 2" key="1">
    <citation type="submission" date="2021-06" db="EMBL/GenBank/DDBJ databases">
        <authorList>
            <person name="Kallberg Y."/>
            <person name="Tangrot J."/>
            <person name="Rosling A."/>
        </authorList>
    </citation>
    <scope>NUCLEOTIDE SEQUENCE [LARGE SCALE GENOMIC DNA]</scope>
    <source>
        <strain evidence="1 2">120-4 pot B 10/14</strain>
    </source>
</reference>
<organism evidence="1 2">
    <name type="scientific">Gigaspora margarita</name>
    <dbReference type="NCBI Taxonomy" id="4874"/>
    <lineage>
        <taxon>Eukaryota</taxon>
        <taxon>Fungi</taxon>
        <taxon>Fungi incertae sedis</taxon>
        <taxon>Mucoromycota</taxon>
        <taxon>Glomeromycotina</taxon>
        <taxon>Glomeromycetes</taxon>
        <taxon>Diversisporales</taxon>
        <taxon>Gigasporaceae</taxon>
        <taxon>Gigaspora</taxon>
    </lineage>
</organism>